<evidence type="ECO:0008006" key="8">
    <source>
        <dbReference type="Google" id="ProtNLM"/>
    </source>
</evidence>
<dbReference type="VEuPathDB" id="FungiDB:Z517_10368"/>
<feature type="region of interest" description="Disordered" evidence="5">
    <location>
        <begin position="632"/>
        <end position="661"/>
    </location>
</feature>
<evidence type="ECO:0000313" key="6">
    <source>
        <dbReference type="EMBL" id="KIW75626.1"/>
    </source>
</evidence>
<evidence type="ECO:0000256" key="4">
    <source>
        <dbReference type="ARBA" id="ARBA00023002"/>
    </source>
</evidence>
<sequence>MSAPRTTPTRVIVIGAGIAGLVAAKTYLQVCKRLGRPLELIVFDEAGDPGGVWTTERQYPGLMVQAPNGYYELSDLSMVDDDYPWHSLVPAAREQAYLEAYARRFDVYDKIRFGTTVVKVTRREAPSQPPGWLVETAIGEVLECDKLVVASGLYSKPRPIPVPVSSYTGTTVHSRDLGRVHVRICADPTVKDVVVVGACKSAVEACSVFLARHKRVHWLIRPSDQGAPLIISHPDAKPNPLAVALTRFFPVFTPSIWSTSGFWYGFLHSGRWVLGTWLVQAFFGLMSWAIMREIHYGRSQNSRKIQPKQKSLFFYTTYLSLVVEGHPFLDALHEDNPNKLTVYRATPLKCEGREILVDEEGKGQRRLPADAIIWSIGWDLGLDFFEPEEAAEIGLPVPLSSNSSSHSSTTRTKDPDLLASSHGGGGGGDDARKPAPATPADAALPPLEFYDDKIRNLFPATLNRPPAQPQDPTRVLSHTRWGLYRFIIPSRHFARDDRTLAFAGFISSAQTATTSEIGALWAVAWLEDLFAHRPMPLVDRADVDRFNTLTPLPPPSSKRPKLGRRQQHDEDLLHRLADAEIRFTQAFQERRYGLRGARAPELLLEARSYIDLLCRDLGVEVHRKRFRMRERNTRGVLPTTTTTTTTSRETGSSSSSSSGLGLSGLQGLWDAAKDWFREYFEPYLAEDFRGVVDEFLRNNLEEERVGAQGRERERERERERDIDGQTDETTTLPNPRMDG</sequence>
<dbReference type="GeneID" id="25309858"/>
<dbReference type="HOGENOM" id="CLU_019225_1_0_1"/>
<keyword evidence="4" id="KW-0560">Oxidoreductase</keyword>
<feature type="region of interest" description="Disordered" evidence="5">
    <location>
        <begin position="396"/>
        <end position="442"/>
    </location>
</feature>
<feature type="compositionally biased region" description="Basic and acidic residues" evidence="5">
    <location>
        <begin position="705"/>
        <end position="723"/>
    </location>
</feature>
<dbReference type="InterPro" id="IPR050346">
    <property type="entry name" value="FMO-like"/>
</dbReference>
<feature type="compositionally biased region" description="Low complexity" evidence="5">
    <location>
        <begin position="637"/>
        <end position="661"/>
    </location>
</feature>
<dbReference type="OrthoDB" id="2915840at2759"/>
<name>A0A0D2DD95_9EURO</name>
<comment type="similarity">
    <text evidence="1">Belongs to the FMO family.</text>
</comment>
<evidence type="ECO:0000256" key="2">
    <source>
        <dbReference type="ARBA" id="ARBA00022630"/>
    </source>
</evidence>
<accession>A0A0D2DD95</accession>
<dbReference type="GO" id="GO:0004499">
    <property type="term" value="F:N,N-dimethylaniline monooxygenase activity"/>
    <property type="evidence" value="ECO:0007669"/>
    <property type="project" value="InterPro"/>
</dbReference>
<keyword evidence="7" id="KW-1185">Reference proteome</keyword>
<feature type="region of interest" description="Disordered" evidence="5">
    <location>
        <begin position="705"/>
        <end position="739"/>
    </location>
</feature>
<dbReference type="GO" id="GO:0050660">
    <property type="term" value="F:flavin adenine dinucleotide binding"/>
    <property type="evidence" value="ECO:0007669"/>
    <property type="project" value="InterPro"/>
</dbReference>
<dbReference type="GO" id="GO:0050661">
    <property type="term" value="F:NADP binding"/>
    <property type="evidence" value="ECO:0007669"/>
    <property type="project" value="InterPro"/>
</dbReference>
<dbReference type="EMBL" id="KN846975">
    <property type="protein sequence ID" value="KIW75626.1"/>
    <property type="molecule type" value="Genomic_DNA"/>
</dbReference>
<dbReference type="InterPro" id="IPR020946">
    <property type="entry name" value="Flavin_mOase-like"/>
</dbReference>
<feature type="region of interest" description="Disordered" evidence="5">
    <location>
        <begin position="549"/>
        <end position="568"/>
    </location>
</feature>
<dbReference type="Proteomes" id="UP000053029">
    <property type="component" value="Unassembled WGS sequence"/>
</dbReference>
<proteinExistence type="inferred from homology"/>
<protein>
    <recommendedName>
        <fullName evidence="8">FAD/NAD(P)-binding domain-containing protein</fullName>
    </recommendedName>
</protein>
<dbReference type="SUPFAM" id="SSF51905">
    <property type="entry name" value="FAD/NAD(P)-binding domain"/>
    <property type="match status" value="1"/>
</dbReference>
<keyword evidence="3" id="KW-0274">FAD</keyword>
<evidence type="ECO:0000313" key="7">
    <source>
        <dbReference type="Proteomes" id="UP000053029"/>
    </source>
</evidence>
<gene>
    <name evidence="6" type="ORF">Z517_10368</name>
</gene>
<dbReference type="PANTHER" id="PTHR23023">
    <property type="entry name" value="DIMETHYLANILINE MONOOXYGENASE"/>
    <property type="match status" value="1"/>
</dbReference>
<keyword evidence="2" id="KW-0285">Flavoprotein</keyword>
<dbReference type="Pfam" id="PF00743">
    <property type="entry name" value="FMO-like"/>
    <property type="match status" value="1"/>
</dbReference>
<evidence type="ECO:0000256" key="5">
    <source>
        <dbReference type="SAM" id="MobiDB-lite"/>
    </source>
</evidence>
<evidence type="ECO:0000256" key="1">
    <source>
        <dbReference type="ARBA" id="ARBA00009183"/>
    </source>
</evidence>
<reference evidence="6 7" key="1">
    <citation type="submission" date="2015-01" db="EMBL/GenBank/DDBJ databases">
        <title>The Genome Sequence of Fonsecaea pedrosoi CBS 271.37.</title>
        <authorList>
            <consortium name="The Broad Institute Genomics Platform"/>
            <person name="Cuomo C."/>
            <person name="de Hoog S."/>
            <person name="Gorbushina A."/>
            <person name="Stielow B."/>
            <person name="Teixiera M."/>
            <person name="Abouelleil A."/>
            <person name="Chapman S.B."/>
            <person name="Priest M."/>
            <person name="Young S.K."/>
            <person name="Wortman J."/>
            <person name="Nusbaum C."/>
            <person name="Birren B."/>
        </authorList>
    </citation>
    <scope>NUCLEOTIDE SEQUENCE [LARGE SCALE GENOMIC DNA]</scope>
    <source>
        <strain evidence="6 7">CBS 271.37</strain>
    </source>
</reference>
<dbReference type="RefSeq" id="XP_013279434.1">
    <property type="nucleotide sequence ID" value="XM_013423980.1"/>
</dbReference>
<dbReference type="AlphaFoldDB" id="A0A0D2DD95"/>
<dbReference type="PRINTS" id="PR00368">
    <property type="entry name" value="FADPNR"/>
</dbReference>
<dbReference type="Gene3D" id="3.50.50.60">
    <property type="entry name" value="FAD/NAD(P)-binding domain"/>
    <property type="match status" value="1"/>
</dbReference>
<dbReference type="InterPro" id="IPR036188">
    <property type="entry name" value="FAD/NAD-bd_sf"/>
</dbReference>
<evidence type="ECO:0000256" key="3">
    <source>
        <dbReference type="ARBA" id="ARBA00022827"/>
    </source>
</evidence>
<organism evidence="6 7">
    <name type="scientific">Fonsecaea pedrosoi CBS 271.37</name>
    <dbReference type="NCBI Taxonomy" id="1442368"/>
    <lineage>
        <taxon>Eukaryota</taxon>
        <taxon>Fungi</taxon>
        <taxon>Dikarya</taxon>
        <taxon>Ascomycota</taxon>
        <taxon>Pezizomycotina</taxon>
        <taxon>Eurotiomycetes</taxon>
        <taxon>Chaetothyriomycetidae</taxon>
        <taxon>Chaetothyriales</taxon>
        <taxon>Herpotrichiellaceae</taxon>
        <taxon>Fonsecaea</taxon>
    </lineage>
</organism>